<evidence type="ECO:0000313" key="3">
    <source>
        <dbReference type="Proteomes" id="UP000734854"/>
    </source>
</evidence>
<protein>
    <submittedName>
        <fullName evidence="2">Uncharacterized protein</fullName>
    </submittedName>
</protein>
<feature type="compositionally biased region" description="Basic and acidic residues" evidence="1">
    <location>
        <begin position="93"/>
        <end position="102"/>
    </location>
</feature>
<feature type="compositionally biased region" description="Gly residues" evidence="1">
    <location>
        <begin position="138"/>
        <end position="147"/>
    </location>
</feature>
<keyword evidence="3" id="KW-1185">Reference proteome</keyword>
<dbReference type="AlphaFoldDB" id="A0A8J5LJT9"/>
<organism evidence="2 3">
    <name type="scientific">Zingiber officinale</name>
    <name type="common">Ginger</name>
    <name type="synonym">Amomum zingiber</name>
    <dbReference type="NCBI Taxonomy" id="94328"/>
    <lineage>
        <taxon>Eukaryota</taxon>
        <taxon>Viridiplantae</taxon>
        <taxon>Streptophyta</taxon>
        <taxon>Embryophyta</taxon>
        <taxon>Tracheophyta</taxon>
        <taxon>Spermatophyta</taxon>
        <taxon>Magnoliopsida</taxon>
        <taxon>Liliopsida</taxon>
        <taxon>Zingiberales</taxon>
        <taxon>Zingiberaceae</taxon>
        <taxon>Zingiber</taxon>
    </lineage>
</organism>
<comment type="caution">
    <text evidence="2">The sequence shown here is derived from an EMBL/GenBank/DDBJ whole genome shotgun (WGS) entry which is preliminary data.</text>
</comment>
<evidence type="ECO:0000313" key="2">
    <source>
        <dbReference type="EMBL" id="KAG6522796.1"/>
    </source>
</evidence>
<evidence type="ECO:0000256" key="1">
    <source>
        <dbReference type="SAM" id="MobiDB-lite"/>
    </source>
</evidence>
<dbReference type="Proteomes" id="UP000734854">
    <property type="component" value="Unassembled WGS sequence"/>
</dbReference>
<dbReference type="EMBL" id="JACMSC010000005">
    <property type="protein sequence ID" value="KAG6522796.1"/>
    <property type="molecule type" value="Genomic_DNA"/>
</dbReference>
<accession>A0A8J5LJT9</accession>
<name>A0A8J5LJT9_ZINOF</name>
<feature type="compositionally biased region" description="Polar residues" evidence="1">
    <location>
        <begin position="68"/>
        <end position="85"/>
    </location>
</feature>
<reference evidence="2 3" key="1">
    <citation type="submission" date="2020-08" db="EMBL/GenBank/DDBJ databases">
        <title>Plant Genome Project.</title>
        <authorList>
            <person name="Zhang R.-G."/>
        </authorList>
    </citation>
    <scope>NUCLEOTIDE SEQUENCE [LARGE SCALE GENOMIC DNA]</scope>
    <source>
        <tissue evidence="2">Rhizome</tissue>
    </source>
</reference>
<proteinExistence type="predicted"/>
<feature type="region of interest" description="Disordered" evidence="1">
    <location>
        <begin position="60"/>
        <end position="157"/>
    </location>
</feature>
<sequence>MNINIGDSLDGDQNINIIHEEARNDSKKFHSPLKVGKERRYRRGKGRRLHPALWAVNTAARSHGGGSKQSLSFGKNSARQTTQSKGRLLPRITDQDVEKEGEGVNMAPRWGTGDEGGSKRSLLSSHDVVGGRIARSGACGGQWGGDNQGWKRREKRR</sequence>
<gene>
    <name evidence="2" type="ORF">ZIOFF_019951</name>
</gene>